<dbReference type="OrthoDB" id="5151921at2759"/>
<feature type="compositionally biased region" description="Polar residues" evidence="1">
    <location>
        <begin position="1035"/>
        <end position="1058"/>
    </location>
</feature>
<feature type="compositionally biased region" description="Pro residues" evidence="1">
    <location>
        <begin position="1518"/>
        <end position="1532"/>
    </location>
</feature>
<evidence type="ECO:0000256" key="1">
    <source>
        <dbReference type="SAM" id="MobiDB-lite"/>
    </source>
</evidence>
<feature type="region of interest" description="Disordered" evidence="1">
    <location>
        <begin position="1408"/>
        <end position="1645"/>
    </location>
</feature>
<feature type="region of interest" description="Disordered" evidence="1">
    <location>
        <begin position="977"/>
        <end position="1116"/>
    </location>
</feature>
<feature type="region of interest" description="Disordered" evidence="1">
    <location>
        <begin position="1176"/>
        <end position="1196"/>
    </location>
</feature>
<dbReference type="Proteomes" id="UP000016935">
    <property type="component" value="Unassembled WGS sequence"/>
</dbReference>
<feature type="compositionally biased region" description="Low complexity" evidence="1">
    <location>
        <begin position="1366"/>
        <end position="1378"/>
    </location>
</feature>
<feature type="compositionally biased region" description="Basic and acidic residues" evidence="1">
    <location>
        <begin position="1022"/>
        <end position="1034"/>
    </location>
</feature>
<feature type="compositionally biased region" description="Low complexity" evidence="1">
    <location>
        <begin position="400"/>
        <end position="421"/>
    </location>
</feature>
<feature type="compositionally biased region" description="Polar residues" evidence="1">
    <location>
        <begin position="1331"/>
        <end position="1348"/>
    </location>
</feature>
<feature type="region of interest" description="Disordered" evidence="1">
    <location>
        <begin position="1741"/>
        <end position="1761"/>
    </location>
</feature>
<feature type="compositionally biased region" description="Acidic residues" evidence="1">
    <location>
        <begin position="590"/>
        <end position="605"/>
    </location>
</feature>
<feature type="region of interest" description="Disordered" evidence="1">
    <location>
        <begin position="392"/>
        <end position="427"/>
    </location>
</feature>
<feature type="compositionally biased region" description="Polar residues" evidence="1">
    <location>
        <begin position="900"/>
        <end position="915"/>
    </location>
</feature>
<feature type="region of interest" description="Disordered" evidence="1">
    <location>
        <begin position="446"/>
        <end position="498"/>
    </location>
</feature>
<dbReference type="EMBL" id="KB908866">
    <property type="protein sequence ID" value="EOA81531.1"/>
    <property type="molecule type" value="Genomic_DNA"/>
</dbReference>
<gene>
    <name evidence="2" type="ORF">SETTUDRAFT_44421</name>
</gene>
<dbReference type="RefSeq" id="XP_008030726.1">
    <property type="nucleotide sequence ID" value="XM_008032535.1"/>
</dbReference>
<feature type="compositionally biased region" description="Polar residues" evidence="1">
    <location>
        <begin position="768"/>
        <end position="787"/>
    </location>
</feature>
<organism evidence="2 3">
    <name type="scientific">Exserohilum turcicum (strain 28A)</name>
    <name type="common">Northern leaf blight fungus</name>
    <name type="synonym">Setosphaeria turcica</name>
    <dbReference type="NCBI Taxonomy" id="671987"/>
    <lineage>
        <taxon>Eukaryota</taxon>
        <taxon>Fungi</taxon>
        <taxon>Dikarya</taxon>
        <taxon>Ascomycota</taxon>
        <taxon>Pezizomycotina</taxon>
        <taxon>Dothideomycetes</taxon>
        <taxon>Pleosporomycetidae</taxon>
        <taxon>Pleosporales</taxon>
        <taxon>Pleosporineae</taxon>
        <taxon>Pleosporaceae</taxon>
        <taxon>Exserohilum</taxon>
    </lineage>
</organism>
<feature type="region of interest" description="Disordered" evidence="1">
    <location>
        <begin position="203"/>
        <end position="227"/>
    </location>
</feature>
<protein>
    <submittedName>
        <fullName evidence="2">Uncharacterized protein</fullName>
    </submittedName>
</protein>
<sequence length="1761" mass="190853">MYGHRPHSFHAQDTWTYYPGASPPALNEYLNITNARQQFPQTRLGILPWPAKRASPSRGRDTELHVPPVPPIPNEVAVKHYRRRSSQDHASQRMLQGVGRHSSPSTARNRHSMPAMMAKESMVFPESAVFDSGTRAGAAERAQDYQALLLGVPKGAFFELELPTSAAESENRHKHGFRVGTAAAAADGGGGGGLTKAKENIDATNYDDNDDDDDQPPKLNLGPLPAGTTLGGGHAVVTDIYMDVSDEDTDDGACRGRHMAKLRAERTRSMTDTSVVTVQPQARWSTEAEMVVADDASYTSHPCSDDCANHEAAVRPQQTAADGALSPVWFASNDLRHGWTARPEIDHDADSRGAGEIGIGACGQQAWPATRTDGDISLRPELAGAAVQVQVEADTDASQARRVPARPADTTTTTASPSTASWPLGDSTTPPLYLYGAHPLSEMSEASSVATPVAPVPRMPRSEPEAPEAGPWLHGDGSHSDDGSHSADEPGGQAHLDESLPHLKPHALQPQAPHATTMAVPSRSTSILSQISAMVPEANKAPYAHASNGTSTPSAARRARPEFSKKLPAPPAQIPEEILASHDSGTAQGEDGDDDDDDDDDDFDLYADHNGIVKDVCDENGRPLRVAEATHSTPDAGLVRASHDGEPPRYSTERPMSFIAGPADQDGKPQDQINQSALPANDKFRPRQLETIYSELPGNSPEPQWDHVQPPPASISPPPSSPPPKNVLRAARSGDATKPAKQAPVEQTNSEKLNSQVSLPEELDAHEQVSQNVHVLNQDLHQPQPQRAQPILQGIFRGQSPSPVPQAQGPEQVPRNQYELHQQMLQQASNARLQSVDKQPSVSPEPPSADEALKPNGKPSAKNSASSMFKIFGGKSAGQLQHTKTPNAPVDPTPAGETAETANSVALPNHSTTEQKPCAVQISPPLDQKKHGTPAKFHRISLQQTRTGTSIKSMPYETLCAQSQPEVKKKRFAHLGSFFQKGSGGGDSVTAKPKHSKEDKKAQKALQKASAGSGESPIWNWDCRKPRYSNKESDQPSTSGNPLPNNVQVQQLRQTQKSALGIRPDEGSAFLSTKQLAAEHQAQKAGNNSHSGSATQGPSALIGRLRQKNQDPPLAEYYKPISGHAEEEQGAYAATTAVIQQQEHPIQRIRLREPQSRPQSELIFSQSWLSQREQMEQGQLVHGRPEQPSSNGQGMLQQIQPHQKHLPPHLRLGKLHPPSTPSIGSGLSFEYNPHDVMVSPAAPSGPSEPRYEATPIPAAYGHVSGAFVSPLEQQQQQPAYPSPGGQAPSALANRVGWQYGDAGMSLYTPQISAQSLMHPYHRTYSEASSISMATPMQESSAAHNSSPRPTTPRAHKPRMDSISEVQQQQYIQQQQQQQGRPWHLNFPAGATEQEIVRARQGQYMQELFHAQQQQQAERAAGSPSPGMPPPHVAPIVTTSHNHSPGGGFREILPRHPGQPYAAPHPALSHQEERFTGHHDPSYDQSAPAHPGAPPHPAAYPLPIVHHPTADPTARPSLAPLPPPKVPYTPTGPLPQDAQMDPINGQRHSQGHSITDHQYGAPHDRISHYEDQEHDEAPPSYDGIGVPNEGMDKNRPEAVRPPNINTNIDSQGQDQRPGLRPRQSSIGMLQHPQPASMAASPQRTLSDMGAESLRLQLLQQENLVQMERIQREQERRDAMMRERQEREAARARARELERSVSAGGQVGSLRSAGGSFRAPDWDRTGSQRPVFELPAVADEEEPVMKATSYPGQEWIPSFWDGE</sequence>
<feature type="region of interest" description="Disordered" evidence="1">
    <location>
        <begin position="1208"/>
        <end position="1228"/>
    </location>
</feature>
<accession>R0I7W6</accession>
<dbReference type="GeneID" id="19404923"/>
<feature type="region of interest" description="Disordered" evidence="1">
    <location>
        <begin position="628"/>
        <end position="950"/>
    </location>
</feature>
<feature type="region of interest" description="Disordered" evidence="1">
    <location>
        <begin position="543"/>
        <end position="606"/>
    </location>
</feature>
<feature type="compositionally biased region" description="Polar residues" evidence="1">
    <location>
        <begin position="745"/>
        <end position="758"/>
    </location>
</feature>
<proteinExistence type="predicted"/>
<feature type="compositionally biased region" description="Basic and acidic residues" evidence="1">
    <location>
        <begin position="476"/>
        <end position="488"/>
    </location>
</feature>
<reference evidence="2 3" key="1">
    <citation type="journal article" date="2012" name="PLoS Pathog.">
        <title>Diverse lifestyles and strategies of plant pathogenesis encoded in the genomes of eighteen Dothideomycetes fungi.</title>
        <authorList>
            <person name="Ohm R.A."/>
            <person name="Feau N."/>
            <person name="Henrissat B."/>
            <person name="Schoch C.L."/>
            <person name="Horwitz B.A."/>
            <person name="Barry K.W."/>
            <person name="Condon B.J."/>
            <person name="Copeland A.C."/>
            <person name="Dhillon B."/>
            <person name="Glaser F."/>
            <person name="Hesse C.N."/>
            <person name="Kosti I."/>
            <person name="LaButti K."/>
            <person name="Lindquist E.A."/>
            <person name="Lucas S."/>
            <person name="Salamov A.A."/>
            <person name="Bradshaw R.E."/>
            <person name="Ciuffetti L."/>
            <person name="Hamelin R.C."/>
            <person name="Kema G.H.J."/>
            <person name="Lawrence C."/>
            <person name="Scott J.A."/>
            <person name="Spatafora J.W."/>
            <person name="Turgeon B.G."/>
            <person name="de Wit P.J.G.M."/>
            <person name="Zhong S."/>
            <person name="Goodwin S.B."/>
            <person name="Grigoriev I.V."/>
        </authorList>
    </citation>
    <scope>NUCLEOTIDE SEQUENCE [LARGE SCALE GENOMIC DNA]</scope>
    <source>
        <strain evidence="3">28A</strain>
    </source>
</reference>
<feature type="compositionally biased region" description="Pro residues" evidence="1">
    <location>
        <begin position="1490"/>
        <end position="1499"/>
    </location>
</feature>
<feature type="region of interest" description="Disordered" evidence="1">
    <location>
        <begin position="49"/>
        <end position="111"/>
    </location>
</feature>
<dbReference type="eggNOG" id="ENOG502SHV0">
    <property type="taxonomic scope" value="Eukaryota"/>
</dbReference>
<keyword evidence="3" id="KW-1185">Reference proteome</keyword>
<dbReference type="STRING" id="671987.R0I7W6"/>
<evidence type="ECO:0000313" key="2">
    <source>
        <dbReference type="EMBL" id="EOA81531.1"/>
    </source>
</evidence>
<feature type="region of interest" description="Disordered" evidence="1">
    <location>
        <begin position="1331"/>
        <end position="1384"/>
    </location>
</feature>
<feature type="compositionally biased region" description="Pro residues" evidence="1">
    <location>
        <begin position="709"/>
        <end position="725"/>
    </location>
</feature>
<dbReference type="HOGENOM" id="CLU_248098_0_0_1"/>
<name>R0I7W6_EXST2</name>
<feature type="compositionally biased region" description="Polar residues" evidence="1">
    <location>
        <begin position="1084"/>
        <end position="1098"/>
    </location>
</feature>
<feature type="compositionally biased region" description="Acidic residues" evidence="1">
    <location>
        <begin position="205"/>
        <end position="214"/>
    </location>
</feature>
<feature type="compositionally biased region" description="Basic and acidic residues" evidence="1">
    <location>
        <begin position="1469"/>
        <end position="1481"/>
    </location>
</feature>
<feature type="compositionally biased region" description="Polar residues" evidence="1">
    <location>
        <begin position="1187"/>
        <end position="1196"/>
    </location>
</feature>
<feature type="compositionally biased region" description="Basic and acidic residues" evidence="1">
    <location>
        <begin position="1561"/>
        <end position="1576"/>
    </location>
</feature>
<feature type="compositionally biased region" description="Low complexity" evidence="1">
    <location>
        <begin position="1410"/>
        <end position="1424"/>
    </location>
</feature>
<feature type="compositionally biased region" description="Polar residues" evidence="1">
    <location>
        <begin position="819"/>
        <end position="842"/>
    </location>
</feature>
<reference evidence="2 3" key="2">
    <citation type="journal article" date="2013" name="PLoS Genet.">
        <title>Comparative genome structure, secondary metabolite, and effector coding capacity across Cochliobolus pathogens.</title>
        <authorList>
            <person name="Condon B.J."/>
            <person name="Leng Y."/>
            <person name="Wu D."/>
            <person name="Bushley K.E."/>
            <person name="Ohm R.A."/>
            <person name="Otillar R."/>
            <person name="Martin J."/>
            <person name="Schackwitz W."/>
            <person name="Grimwood J."/>
            <person name="MohdZainudin N."/>
            <person name="Xue C."/>
            <person name="Wang R."/>
            <person name="Manning V.A."/>
            <person name="Dhillon B."/>
            <person name="Tu Z.J."/>
            <person name="Steffenson B.J."/>
            <person name="Salamov A."/>
            <person name="Sun H."/>
            <person name="Lowry S."/>
            <person name="LaButti K."/>
            <person name="Han J."/>
            <person name="Copeland A."/>
            <person name="Lindquist E."/>
            <person name="Barry K."/>
            <person name="Schmutz J."/>
            <person name="Baker S.E."/>
            <person name="Ciuffetti L.M."/>
            <person name="Grigoriev I.V."/>
            <person name="Zhong S."/>
            <person name="Turgeon B.G."/>
        </authorList>
    </citation>
    <scope>NUCLEOTIDE SEQUENCE [LARGE SCALE GENOMIC DNA]</scope>
    <source>
        <strain evidence="3">28A</strain>
    </source>
</reference>
<feature type="compositionally biased region" description="Polar residues" evidence="1">
    <location>
        <begin position="941"/>
        <end position="950"/>
    </location>
</feature>
<feature type="region of interest" description="Disordered" evidence="1">
    <location>
        <begin position="1694"/>
        <end position="1726"/>
    </location>
</feature>
<evidence type="ECO:0000313" key="3">
    <source>
        <dbReference type="Proteomes" id="UP000016935"/>
    </source>
</evidence>
<feature type="compositionally biased region" description="Polar residues" evidence="1">
    <location>
        <begin position="1602"/>
        <end position="1613"/>
    </location>
</feature>